<evidence type="ECO:0000313" key="1">
    <source>
        <dbReference type="EMBL" id="KAF9579771.1"/>
    </source>
</evidence>
<protein>
    <submittedName>
        <fullName evidence="1">Uncharacterized protein</fullName>
    </submittedName>
</protein>
<comment type="caution">
    <text evidence="1">The sequence shown here is derived from an EMBL/GenBank/DDBJ whole genome shotgun (WGS) entry which is preliminary data.</text>
</comment>
<name>A0A9P6FS50_9FUNG</name>
<gene>
    <name evidence="1" type="ORF">BGW38_003840</name>
</gene>
<evidence type="ECO:0000313" key="2">
    <source>
        <dbReference type="Proteomes" id="UP000780801"/>
    </source>
</evidence>
<feature type="non-terminal residue" evidence="1">
    <location>
        <position position="113"/>
    </location>
</feature>
<dbReference type="Proteomes" id="UP000780801">
    <property type="component" value="Unassembled WGS sequence"/>
</dbReference>
<sequence>MSTEKIKSLLQSLAETTDTQDTTPEQISELSSLLVTAQANAVDQDAKELLWVNQQAFLDDCAKLLTQTPNGSNAFQQVAVTIIKSLVRMVMNDAHFVDALFESKIYPAILRLP</sequence>
<keyword evidence="2" id="KW-1185">Reference proteome</keyword>
<organism evidence="1 2">
    <name type="scientific">Lunasporangiospora selenospora</name>
    <dbReference type="NCBI Taxonomy" id="979761"/>
    <lineage>
        <taxon>Eukaryota</taxon>
        <taxon>Fungi</taxon>
        <taxon>Fungi incertae sedis</taxon>
        <taxon>Mucoromycota</taxon>
        <taxon>Mortierellomycotina</taxon>
        <taxon>Mortierellomycetes</taxon>
        <taxon>Mortierellales</taxon>
        <taxon>Mortierellaceae</taxon>
        <taxon>Lunasporangiospora</taxon>
    </lineage>
</organism>
<accession>A0A9P6FS50</accession>
<proteinExistence type="predicted"/>
<reference evidence="1" key="1">
    <citation type="journal article" date="2020" name="Fungal Divers.">
        <title>Resolving the Mortierellaceae phylogeny through synthesis of multi-gene phylogenetics and phylogenomics.</title>
        <authorList>
            <person name="Vandepol N."/>
            <person name="Liber J."/>
            <person name="Desiro A."/>
            <person name="Na H."/>
            <person name="Kennedy M."/>
            <person name="Barry K."/>
            <person name="Grigoriev I.V."/>
            <person name="Miller A.N."/>
            <person name="O'Donnell K."/>
            <person name="Stajich J.E."/>
            <person name="Bonito G."/>
        </authorList>
    </citation>
    <scope>NUCLEOTIDE SEQUENCE</scope>
    <source>
        <strain evidence="1">KOD1015</strain>
    </source>
</reference>
<dbReference type="AlphaFoldDB" id="A0A9P6FS50"/>
<dbReference type="EMBL" id="JAABOA010002507">
    <property type="protein sequence ID" value="KAF9579771.1"/>
    <property type="molecule type" value="Genomic_DNA"/>
</dbReference>